<dbReference type="AlphaFoldDB" id="A0A4U8Z392"/>
<organism evidence="1 2">
    <name type="scientific">Methylocella tundrae</name>
    <dbReference type="NCBI Taxonomy" id="227605"/>
    <lineage>
        <taxon>Bacteria</taxon>
        <taxon>Pseudomonadati</taxon>
        <taxon>Pseudomonadota</taxon>
        <taxon>Alphaproteobacteria</taxon>
        <taxon>Hyphomicrobiales</taxon>
        <taxon>Beijerinckiaceae</taxon>
        <taxon>Methylocella</taxon>
    </lineage>
</organism>
<dbReference type="KEGG" id="mtun:MTUNDRAET4_2949"/>
<dbReference type="Proteomes" id="UP000294360">
    <property type="component" value="Chromosome"/>
</dbReference>
<evidence type="ECO:0000313" key="2">
    <source>
        <dbReference type="Proteomes" id="UP000294360"/>
    </source>
</evidence>
<protein>
    <submittedName>
        <fullName evidence="1">Uracil DNA glycosylase superfamily protein</fullName>
    </submittedName>
</protein>
<sequence>MDTNLFRQFVPVLRDMTDADLAIEIGRPQRLLIEDNIFRGKNIEVAYAPFDHVNLEAKIAIVGLTPGRQQMHNALFEARRSLLRGSSEEQAMRDAKIFASFSGPMRANLVAMLDSIGVNHRLGILSTSTLWNSDANLVHFTSALRYPVFVDGMNYSGAPSIITTPLLQKHLIAWFSAEMAALPNAIFVPLGPNVTAAVELAARQIGLSASRLLSGLPHPSGANSERIAFFLGRKSRDMLSNKVEPERLLAARTSLEAKILAWVK</sequence>
<accession>A0A4U8Z392</accession>
<dbReference type="OrthoDB" id="573462at2"/>
<gene>
    <name evidence="1" type="ORF">MTUNDRAET4_2949</name>
</gene>
<reference evidence="1 2" key="1">
    <citation type="submission" date="2019-03" db="EMBL/GenBank/DDBJ databases">
        <authorList>
            <person name="Kox A.R. M."/>
        </authorList>
    </citation>
    <scope>NUCLEOTIDE SEQUENCE [LARGE SCALE GENOMIC DNA]</scope>
    <source>
        <strain evidence="1">MTUNDRAET4 annotated genome</strain>
    </source>
</reference>
<evidence type="ECO:0000313" key="1">
    <source>
        <dbReference type="EMBL" id="VFU09836.1"/>
    </source>
</evidence>
<name>A0A4U8Z392_METTU</name>
<proteinExistence type="predicted"/>
<dbReference type="EMBL" id="LR536450">
    <property type="protein sequence ID" value="VFU09836.1"/>
    <property type="molecule type" value="Genomic_DNA"/>
</dbReference>
<dbReference type="RefSeq" id="WP_134490342.1">
    <property type="nucleotide sequence ID" value="NZ_CP139089.1"/>
</dbReference>